<evidence type="ECO:0000313" key="2">
    <source>
        <dbReference type="EMBL" id="TEA12524.1"/>
    </source>
</evidence>
<proteinExistence type="predicted"/>
<name>A0A4V3I388_9PEZI</name>
<protein>
    <submittedName>
        <fullName evidence="2">Uncharacterized protein</fullName>
    </submittedName>
</protein>
<reference evidence="2 3" key="1">
    <citation type="submission" date="2018-11" db="EMBL/GenBank/DDBJ databases">
        <title>Genome sequence and assembly of Colletotrichum sidae.</title>
        <authorList>
            <person name="Gan P."/>
            <person name="Shirasu K."/>
        </authorList>
    </citation>
    <scope>NUCLEOTIDE SEQUENCE [LARGE SCALE GENOMIC DNA]</scope>
    <source>
        <strain evidence="2 3">CBS 518.97</strain>
    </source>
</reference>
<comment type="caution">
    <text evidence="2">The sequence shown here is derived from an EMBL/GenBank/DDBJ whole genome shotgun (WGS) entry which is preliminary data.</text>
</comment>
<feature type="compositionally biased region" description="Polar residues" evidence="1">
    <location>
        <begin position="85"/>
        <end position="94"/>
    </location>
</feature>
<gene>
    <name evidence="2" type="ORF">C8034_v005971</name>
</gene>
<dbReference type="AlphaFoldDB" id="A0A4V3I388"/>
<evidence type="ECO:0000256" key="1">
    <source>
        <dbReference type="SAM" id="MobiDB-lite"/>
    </source>
</evidence>
<feature type="region of interest" description="Disordered" evidence="1">
    <location>
        <begin position="79"/>
        <end position="99"/>
    </location>
</feature>
<dbReference type="Proteomes" id="UP000295604">
    <property type="component" value="Unassembled WGS sequence"/>
</dbReference>
<dbReference type="EMBL" id="QAPF01000247">
    <property type="protein sequence ID" value="TEA12524.1"/>
    <property type="molecule type" value="Genomic_DNA"/>
</dbReference>
<accession>A0A4V3I388</accession>
<keyword evidence="3" id="KW-1185">Reference proteome</keyword>
<evidence type="ECO:0000313" key="3">
    <source>
        <dbReference type="Proteomes" id="UP000295604"/>
    </source>
</evidence>
<sequence length="112" mass="12147">MLATGAHSDTTGWPVEQGTWSSRLELLVYCVSEPVRFGAPETFNLKRRSAKDISHSPPPPDSLLFGSISLLPVRRRHYVTGGGSRETQSPSTAAGGSPRYRQLWPILAAAAE</sequence>
<organism evidence="2 3">
    <name type="scientific">Colletotrichum sidae</name>
    <dbReference type="NCBI Taxonomy" id="1347389"/>
    <lineage>
        <taxon>Eukaryota</taxon>
        <taxon>Fungi</taxon>
        <taxon>Dikarya</taxon>
        <taxon>Ascomycota</taxon>
        <taxon>Pezizomycotina</taxon>
        <taxon>Sordariomycetes</taxon>
        <taxon>Hypocreomycetidae</taxon>
        <taxon>Glomerellales</taxon>
        <taxon>Glomerellaceae</taxon>
        <taxon>Colletotrichum</taxon>
        <taxon>Colletotrichum orbiculare species complex</taxon>
    </lineage>
</organism>